<keyword evidence="1" id="KW-0472">Membrane</keyword>
<keyword evidence="1" id="KW-0812">Transmembrane</keyword>
<accession>A0A0F9F2X5</accession>
<proteinExistence type="predicted"/>
<feature type="non-terminal residue" evidence="2">
    <location>
        <position position="1"/>
    </location>
</feature>
<protein>
    <submittedName>
        <fullName evidence="2">Uncharacterized protein</fullName>
    </submittedName>
</protein>
<name>A0A0F9F2X5_9ZZZZ</name>
<keyword evidence="1" id="KW-1133">Transmembrane helix</keyword>
<sequence length="93" mass="10270">SAETISGGRQLSSEDVIGEVKKAGREKEKKGSIMIIGCYLAAKRQWWVIPVLFVLLYVSFAYHGDGNVSQGVMIYLKSIGEDPLRHILSFIIG</sequence>
<feature type="transmembrane region" description="Helical" evidence="1">
    <location>
        <begin position="46"/>
        <end position="63"/>
    </location>
</feature>
<reference evidence="2" key="1">
    <citation type="journal article" date="2015" name="Nature">
        <title>Complex archaea that bridge the gap between prokaryotes and eukaryotes.</title>
        <authorList>
            <person name="Spang A."/>
            <person name="Saw J.H."/>
            <person name="Jorgensen S.L."/>
            <person name="Zaremba-Niedzwiedzka K."/>
            <person name="Martijn J."/>
            <person name="Lind A.E."/>
            <person name="van Eijk R."/>
            <person name="Schleper C."/>
            <person name="Guy L."/>
            <person name="Ettema T.J."/>
        </authorList>
    </citation>
    <scope>NUCLEOTIDE SEQUENCE</scope>
</reference>
<evidence type="ECO:0000313" key="2">
    <source>
        <dbReference type="EMBL" id="KKL45447.1"/>
    </source>
</evidence>
<evidence type="ECO:0000256" key="1">
    <source>
        <dbReference type="SAM" id="Phobius"/>
    </source>
</evidence>
<organism evidence="2">
    <name type="scientific">marine sediment metagenome</name>
    <dbReference type="NCBI Taxonomy" id="412755"/>
    <lineage>
        <taxon>unclassified sequences</taxon>
        <taxon>metagenomes</taxon>
        <taxon>ecological metagenomes</taxon>
    </lineage>
</organism>
<dbReference type="AlphaFoldDB" id="A0A0F9F2X5"/>
<comment type="caution">
    <text evidence="2">The sequence shown here is derived from an EMBL/GenBank/DDBJ whole genome shotgun (WGS) entry which is preliminary data.</text>
</comment>
<dbReference type="EMBL" id="LAZR01034383">
    <property type="protein sequence ID" value="KKL45447.1"/>
    <property type="molecule type" value="Genomic_DNA"/>
</dbReference>
<gene>
    <name evidence="2" type="ORF">LCGC14_2355620</name>
</gene>